<dbReference type="AlphaFoldDB" id="A0A0A9CNJ4"/>
<proteinExistence type="predicted"/>
<dbReference type="EMBL" id="GBRH01220774">
    <property type="protein sequence ID" value="JAD77121.1"/>
    <property type="molecule type" value="Transcribed_RNA"/>
</dbReference>
<organism evidence="1">
    <name type="scientific">Arundo donax</name>
    <name type="common">Giant reed</name>
    <name type="synonym">Donax arundinaceus</name>
    <dbReference type="NCBI Taxonomy" id="35708"/>
    <lineage>
        <taxon>Eukaryota</taxon>
        <taxon>Viridiplantae</taxon>
        <taxon>Streptophyta</taxon>
        <taxon>Embryophyta</taxon>
        <taxon>Tracheophyta</taxon>
        <taxon>Spermatophyta</taxon>
        <taxon>Magnoliopsida</taxon>
        <taxon>Liliopsida</taxon>
        <taxon>Poales</taxon>
        <taxon>Poaceae</taxon>
        <taxon>PACMAD clade</taxon>
        <taxon>Arundinoideae</taxon>
        <taxon>Arundineae</taxon>
        <taxon>Arundo</taxon>
    </lineage>
</organism>
<sequence length="77" mass="8323">MRRAQAAPSLQSLVRYCDGWSQLSNTPCENSQLSPLGQPPGRRKLGQGTAVYGCLRGSRRRAFSPGCTNGHSVQSCE</sequence>
<protein>
    <submittedName>
        <fullName evidence="1">Uncharacterized protein</fullName>
    </submittedName>
</protein>
<accession>A0A0A9CNJ4</accession>
<name>A0A0A9CNJ4_ARUDO</name>
<evidence type="ECO:0000313" key="1">
    <source>
        <dbReference type="EMBL" id="JAD77121.1"/>
    </source>
</evidence>
<reference evidence="1" key="1">
    <citation type="submission" date="2014-09" db="EMBL/GenBank/DDBJ databases">
        <authorList>
            <person name="Magalhaes I.L.F."/>
            <person name="Oliveira U."/>
            <person name="Santos F.R."/>
            <person name="Vidigal T.H.D.A."/>
            <person name="Brescovit A.D."/>
            <person name="Santos A.J."/>
        </authorList>
    </citation>
    <scope>NUCLEOTIDE SEQUENCE</scope>
    <source>
        <tissue evidence="1">Shoot tissue taken approximately 20 cm above the soil surface</tissue>
    </source>
</reference>
<reference evidence="1" key="2">
    <citation type="journal article" date="2015" name="Data Brief">
        <title>Shoot transcriptome of the giant reed, Arundo donax.</title>
        <authorList>
            <person name="Barrero R.A."/>
            <person name="Guerrero F.D."/>
            <person name="Moolhuijzen P."/>
            <person name="Goolsby J.A."/>
            <person name="Tidwell J."/>
            <person name="Bellgard S.E."/>
            <person name="Bellgard M.I."/>
        </authorList>
    </citation>
    <scope>NUCLEOTIDE SEQUENCE</scope>
    <source>
        <tissue evidence="1">Shoot tissue taken approximately 20 cm above the soil surface</tissue>
    </source>
</reference>